<feature type="region of interest" description="Disordered" evidence="1">
    <location>
        <begin position="1975"/>
        <end position="2094"/>
    </location>
</feature>
<feature type="chain" id="PRO_5039054914" evidence="3">
    <location>
        <begin position="32"/>
        <end position="2128"/>
    </location>
</feature>
<dbReference type="Gene3D" id="2.60.40.1140">
    <property type="entry name" value="Collagen-binding surface protein Cna, B-type domain"/>
    <property type="match status" value="4"/>
</dbReference>
<dbReference type="InterPro" id="IPR055382">
    <property type="entry name" value="DUF7601"/>
</dbReference>
<protein>
    <submittedName>
        <fullName evidence="5">Carboxypeptidase regulatory-like domain-containing protein</fullName>
    </submittedName>
</protein>
<dbReference type="Proteomes" id="UP000267017">
    <property type="component" value="Unassembled WGS sequence"/>
</dbReference>
<keyword evidence="6" id="KW-1185">Reference proteome</keyword>
<evidence type="ECO:0000313" key="5">
    <source>
        <dbReference type="EMBL" id="RRJ65976.1"/>
    </source>
</evidence>
<evidence type="ECO:0000256" key="3">
    <source>
        <dbReference type="SAM" id="SignalP"/>
    </source>
</evidence>
<feature type="transmembrane region" description="Helical" evidence="2">
    <location>
        <begin position="2101"/>
        <end position="2119"/>
    </location>
</feature>
<keyword evidence="2" id="KW-1133">Transmembrane helix</keyword>
<dbReference type="RefSeq" id="WP_128633773.1">
    <property type="nucleotide sequence ID" value="NZ_RRCN01000001.1"/>
</dbReference>
<reference evidence="5 6" key="1">
    <citation type="submission" date="2018-11" db="EMBL/GenBank/DDBJ databases">
        <title>Genome sequencing of Paenibacillus sp. KCOM 3021 (= ChDC PVNT-B20).</title>
        <authorList>
            <person name="Kook J.-K."/>
            <person name="Park S.-N."/>
            <person name="Lim Y.K."/>
        </authorList>
    </citation>
    <scope>NUCLEOTIDE SEQUENCE [LARGE SCALE GENOMIC DNA]</scope>
    <source>
        <strain evidence="5 6">KCOM 3021</strain>
    </source>
</reference>
<feature type="compositionally biased region" description="Low complexity" evidence="1">
    <location>
        <begin position="2045"/>
        <end position="2054"/>
    </location>
</feature>
<feature type="domain" description="DUF7601" evidence="4">
    <location>
        <begin position="1220"/>
        <end position="1331"/>
    </location>
</feature>
<feature type="signal peptide" evidence="3">
    <location>
        <begin position="1"/>
        <end position="31"/>
    </location>
</feature>
<dbReference type="NCBIfam" id="TIGR01451">
    <property type="entry name" value="B_ant_repeat"/>
    <property type="match status" value="1"/>
</dbReference>
<accession>A0A3P3U8E5</accession>
<dbReference type="Pfam" id="PF13620">
    <property type="entry name" value="CarboxypepD_reg"/>
    <property type="match status" value="1"/>
</dbReference>
<dbReference type="GO" id="GO:0004180">
    <property type="term" value="F:carboxypeptidase activity"/>
    <property type="evidence" value="ECO:0007669"/>
    <property type="project" value="UniProtKB-KW"/>
</dbReference>
<feature type="compositionally biased region" description="Low complexity" evidence="1">
    <location>
        <begin position="2019"/>
        <end position="2037"/>
    </location>
</feature>
<name>A0A3P3U8E5_9BACL</name>
<evidence type="ECO:0000256" key="2">
    <source>
        <dbReference type="SAM" id="Phobius"/>
    </source>
</evidence>
<feature type="compositionally biased region" description="Gly residues" evidence="1">
    <location>
        <begin position="1978"/>
        <end position="1991"/>
    </location>
</feature>
<evidence type="ECO:0000313" key="6">
    <source>
        <dbReference type="Proteomes" id="UP000267017"/>
    </source>
</evidence>
<proteinExistence type="predicted"/>
<evidence type="ECO:0000256" key="1">
    <source>
        <dbReference type="SAM" id="MobiDB-lite"/>
    </source>
</evidence>
<dbReference type="InterPro" id="IPR047589">
    <property type="entry name" value="DUF11_rpt"/>
</dbReference>
<dbReference type="Pfam" id="PF24547">
    <property type="entry name" value="DUF7601"/>
    <property type="match status" value="4"/>
</dbReference>
<keyword evidence="5" id="KW-0378">Hydrolase</keyword>
<organism evidence="5 6">
    <name type="scientific">Paenibacillus oralis</name>
    <dbReference type="NCBI Taxonomy" id="2490856"/>
    <lineage>
        <taxon>Bacteria</taxon>
        <taxon>Bacillati</taxon>
        <taxon>Bacillota</taxon>
        <taxon>Bacilli</taxon>
        <taxon>Bacillales</taxon>
        <taxon>Paenibacillaceae</taxon>
        <taxon>Paenibacillus</taxon>
    </lineage>
</organism>
<gene>
    <name evidence="5" type="ORF">EHV15_25940</name>
</gene>
<feature type="domain" description="DUF7601" evidence="4">
    <location>
        <begin position="1334"/>
        <end position="1442"/>
    </location>
</feature>
<keyword evidence="2" id="KW-0812">Transmembrane</keyword>
<sequence>MKRRGRVRTSLLSFCLAVVLALQSVTFSAAAYAENASDGFGTAAEPSSVSEAVYGSPDEPSSVPEAVYAPPPTLAFAAMAVDPADKTAVLANANPTFTLTVKQGDPAAVIPAGGEINGRDNFTLELDNIAVPTKGDDLNAPPESVIQQGDYAVLDKATYFPEVNLTPAGPLPINQGGLKIATVQFFADSIKITFDGAGVYDGSKNSVKIGFSTTAKAADQTPGGELNATIFGDGYKFKNSALVPEYTIVASSLSNGGYDSGINSTSFQEGTITWRAVVTATDRDDKTIPMPLDGLTFSDELANVGVYVPGSFFVDGNAAVPAYAADRILSYKFPNVSTEENVKSTATITFKTWIPKNTYYYEKNGNFADQYGWYRIDNAAKLLDDTADVKASSNTHRIAIRPNWIAVTGKPSKSGNDTLITWTVEVNKRINNNSVLSKTGLQNVKITDMLPAGTEFVSATYKNGDSGTDTPITRNATGEFEIGTAIGGNLDGPLYMTVVTKVTDSSKSTFDYSARANWELDVKDGENAIQNNDVAGWTAPAAVVETARVIIGAHAFTKSATTTAALHNIAGTKWTMNLTLQFDLDAPAVYDLLVHGGSLDVLNNLDANPKVASATLDAIKSQIDSKQLWQKYRENTLTVSNGLTGEVIPLTVNGERVADLIKVTGYKGSVQGSVSFEAVTTNPDNLFRQDNAGNTWSNRGLLFDGDDYMSRAEANTSNFVRMLNKEMLYANTVGVEGVSADWNRNYSGTWSDSIWKRTPVANDPNWYTDNSRPDNYILAGYDRKDRTVTFRLAVNMPGFNTDEMAKDGGTRVASDIKLVDELPEGWEFVDYAPGEAYKLYKGGTGYRTDGKGGYGRYAQAVSVIAPGTPQHVVSFNKNGNVGTFTFSKLESPYVILVKARPTNAKLATYQLGNNNAGENQAVFSMKWGDKPYSATEKHRIIVPVQSLSKTGKKPVSGVQEWTVNYTPPFEMKQGVYLLDTLAKGLKLRQNAEGGLSLEPSDIAVYPGKLKPDGSLERDGGPLNLTDPDSEVKVTAGTDPATEGSTLRFDFADPNKFYQIVYQTESQGMQPGTAGNSIKLMGDDTLPPIGAQSSITLDANDVAGSANENGLLFLKKVGPDGTTPLKDVKFQLFNPDGTPARDKENNVMAEKTTGTDGKTDFIIQVPGDYLLKQTYIDPLTYLPTTTVYRVRVIDAPGKPVLVDGQKVELNNPLIVPTPAQGKLTISNKVEGNGSDPDKEFEYTVTFTGEGKDGEYTYKKLDNTFGTIKSGDKVTLKHGETVTLPALPVDLDYTVTEADYTTVDGYTTMPETRELSGTIVNKGDHKADFVNKRYVHNLTVSNTVTGDGAEPGKPFKYTVTFDGAGKGQAYNYEHSDGTTGTVTSGASFELKHGETFKIKDLPDNLKYTITQDGYKNDGYATTPALSDEGVMAGADRKADFINERTVNKLTVSNTVMGNGGDKTKEFEYTVIFEDTGKDESYSYLKSGGGTGTIKSRDTFKLKDGETLDILGLPKDLKYTVTQKDYTADEYVTIPEEQGYTGVMEGKDEDAPFTNVRVLKGGLLISNTVKGKDDDKKKPFKYTITFTGEGANESYSYEKSDSSKGTIKSGDTFELTDGQTLVVQGLPTYLQYTVTQDGYTEDGYVTDPESLVRTGAIPEKKVAEAHFVNTRPYLEGVLRDNNTGEVIPNAPITVTDLKTGKELQTETNEKGEYSVPAVADTDYTITFTKWYQVGGKDVPVEFTQKANVDGSVTDETVPADITAVGIVLFKQLDGTKELFNDSLTSQMHIYLKDKDGNYIKENGQPKAFPMASNGTFSVEGLSEQKYTMEVRYEAEDGQELLFKVTQLDVKANGELNISEELVDPYGTVYDETTGDAITGKKIDGAKVTLYYANTQRNIDNGRIPDTKVTLPPVPNFPPHDNKSPEQDSDANGFYAYMVFPEADYYLIVTKDGYETHRSETISVNFDIIKYDVPMKPISSGGNDGGNSGSNGGRTGYSTRVPAPVQPAPAQPEPDDSNGGTGDDNNGAGNVDNGTGDSDNGAGDGNNGAGNIDNGTGDSDNGAGHVDNGTSDGNNGPGHVDNGTGDADVELDDVPQTGDNSAPPIFYMALALMSLITIGLCLLSSKKKKHIQ</sequence>
<feature type="domain" description="DUF7601" evidence="4">
    <location>
        <begin position="1446"/>
        <end position="1553"/>
    </location>
</feature>
<keyword evidence="5" id="KW-0645">Protease</keyword>
<dbReference type="SUPFAM" id="SSF49478">
    <property type="entry name" value="Cna protein B-type domain"/>
    <property type="match status" value="1"/>
</dbReference>
<comment type="caution">
    <text evidence="5">The sequence shown here is derived from an EMBL/GenBank/DDBJ whole genome shotgun (WGS) entry which is preliminary data.</text>
</comment>
<keyword evidence="5" id="KW-0121">Carboxypeptidase</keyword>
<evidence type="ECO:0000259" key="4">
    <source>
        <dbReference type="Pfam" id="PF24547"/>
    </source>
</evidence>
<dbReference type="OrthoDB" id="283370at2"/>
<dbReference type="EMBL" id="RRCN01000001">
    <property type="protein sequence ID" value="RRJ65976.1"/>
    <property type="molecule type" value="Genomic_DNA"/>
</dbReference>
<dbReference type="Gene3D" id="2.60.40.1120">
    <property type="entry name" value="Carboxypeptidase-like, regulatory domain"/>
    <property type="match status" value="2"/>
</dbReference>
<keyword evidence="2" id="KW-0472">Membrane</keyword>
<keyword evidence="3" id="KW-0732">Signal</keyword>
<feature type="domain" description="DUF7601" evidence="4">
    <location>
        <begin position="1558"/>
        <end position="1668"/>
    </location>
</feature>
<dbReference type="InterPro" id="IPR013783">
    <property type="entry name" value="Ig-like_fold"/>
</dbReference>
<dbReference type="Gene3D" id="2.60.40.10">
    <property type="entry name" value="Immunoglobulins"/>
    <property type="match status" value="1"/>
</dbReference>